<keyword evidence="3" id="KW-0547">Nucleotide-binding</keyword>
<dbReference type="STRING" id="643562.Daes_0409"/>
<dbReference type="Gene3D" id="1.10.3290.10">
    <property type="entry name" value="Fido-like domain"/>
    <property type="match status" value="1"/>
</dbReference>
<gene>
    <name evidence="9" type="ordered locus">Daes_0409</name>
</gene>
<dbReference type="GO" id="GO:0070733">
    <property type="term" value="F:AMPylase activity"/>
    <property type="evidence" value="ECO:0007669"/>
    <property type="project" value="UniProtKB-EC"/>
</dbReference>
<dbReference type="HOGENOM" id="CLU_080158_0_2_7"/>
<name>E6VX27_PSEA9</name>
<reference evidence="10" key="1">
    <citation type="submission" date="2010-12" db="EMBL/GenBank/DDBJ databases">
        <title>Complete sequence of Desulfovibrio aespoeensis Aspo-2.</title>
        <authorList>
            <consortium name="US DOE Joint Genome Institute"/>
            <person name="Lucas S."/>
            <person name="Copeland A."/>
            <person name="Lapidus A."/>
            <person name="Cheng J.-F."/>
            <person name="Goodwin L."/>
            <person name="Pitluck S."/>
            <person name="Chertkov O."/>
            <person name="Misra M."/>
            <person name="Detter J.C."/>
            <person name="Han C."/>
            <person name="Tapia R."/>
            <person name="Land M."/>
            <person name="Hauser L."/>
            <person name="Kyrpides N."/>
            <person name="Ivanova N."/>
            <person name="Ovchinnikova G."/>
            <person name="Pedersen K."/>
            <person name="Jagevall S."/>
            <person name="Hazen T."/>
            <person name="Woyke T."/>
        </authorList>
    </citation>
    <scope>NUCLEOTIDE SEQUENCE [LARGE SCALE GENOMIC DNA]</scope>
    <source>
        <strain evidence="10">ATCC 700646 / DSM 10631 / Aspo-2</strain>
    </source>
</reference>
<evidence type="ECO:0000256" key="5">
    <source>
        <dbReference type="ARBA" id="ARBA00034531"/>
    </source>
</evidence>
<evidence type="ECO:0000259" key="8">
    <source>
        <dbReference type="PROSITE" id="PS51459"/>
    </source>
</evidence>
<evidence type="ECO:0000256" key="2">
    <source>
        <dbReference type="ARBA" id="ARBA00022695"/>
    </source>
</evidence>
<organism evidence="9 10">
    <name type="scientific">Pseudodesulfovibrio aespoeensis (strain ATCC 700646 / DSM 10631 / Aspo-2)</name>
    <name type="common">Desulfovibrio aespoeensis</name>
    <dbReference type="NCBI Taxonomy" id="643562"/>
    <lineage>
        <taxon>Bacteria</taxon>
        <taxon>Pseudomonadati</taxon>
        <taxon>Thermodesulfobacteriota</taxon>
        <taxon>Desulfovibrionia</taxon>
        <taxon>Desulfovibrionales</taxon>
        <taxon>Desulfovibrionaceae</taxon>
    </lineage>
</organism>
<comment type="catalytic activity">
    <reaction evidence="7">
        <text>L-tyrosyl-[protein] + ATP = O-(5'-adenylyl)-L-tyrosyl-[protein] + diphosphate</text>
        <dbReference type="Rhea" id="RHEA:54288"/>
        <dbReference type="Rhea" id="RHEA-COMP:10136"/>
        <dbReference type="Rhea" id="RHEA-COMP:13846"/>
        <dbReference type="ChEBI" id="CHEBI:30616"/>
        <dbReference type="ChEBI" id="CHEBI:33019"/>
        <dbReference type="ChEBI" id="CHEBI:46858"/>
        <dbReference type="ChEBI" id="CHEBI:83624"/>
        <dbReference type="EC" id="2.7.7.108"/>
    </reaction>
</comment>
<keyword evidence="1" id="KW-0808">Transferase</keyword>
<comment type="catalytic activity">
    <reaction evidence="6">
        <text>L-threonyl-[protein] + ATP = 3-O-(5'-adenylyl)-L-threonyl-[protein] + diphosphate</text>
        <dbReference type="Rhea" id="RHEA:54292"/>
        <dbReference type="Rhea" id="RHEA-COMP:11060"/>
        <dbReference type="Rhea" id="RHEA-COMP:13847"/>
        <dbReference type="ChEBI" id="CHEBI:30013"/>
        <dbReference type="ChEBI" id="CHEBI:30616"/>
        <dbReference type="ChEBI" id="CHEBI:33019"/>
        <dbReference type="ChEBI" id="CHEBI:138113"/>
        <dbReference type="EC" id="2.7.7.108"/>
    </reaction>
</comment>
<dbReference type="KEGG" id="das:Daes_0409"/>
<dbReference type="Proteomes" id="UP000002191">
    <property type="component" value="Chromosome"/>
</dbReference>
<dbReference type="PANTHER" id="PTHR39560:SF1">
    <property type="entry name" value="PROTEIN ADENYLYLTRANSFERASE FIC-RELATED"/>
    <property type="match status" value="1"/>
</dbReference>
<keyword evidence="4" id="KW-0067">ATP-binding</keyword>
<dbReference type="Pfam" id="PF02661">
    <property type="entry name" value="Fic"/>
    <property type="match status" value="1"/>
</dbReference>
<sequence>MTTRYAHKDAYTYENSSVLKNKAGHRDQEALDKFERLSVANRMVEDPPNGNFDYQHIKAIHRHLFQDVYDWAGEERTVSISKGETLFCNPRFIANSVTTLTAELAQENHLKNNSPEKFVEQAAYYMLELNVAHPFREGNGRTARYYLSLLAHNAGYDIDTEKLKHGWLDACIEGVAGSEQPMCDLIASALIVYED</sequence>
<evidence type="ECO:0000313" key="9">
    <source>
        <dbReference type="EMBL" id="ADU61433.1"/>
    </source>
</evidence>
<evidence type="ECO:0000313" key="10">
    <source>
        <dbReference type="Proteomes" id="UP000002191"/>
    </source>
</evidence>
<dbReference type="EMBL" id="CP002431">
    <property type="protein sequence ID" value="ADU61433.1"/>
    <property type="molecule type" value="Genomic_DNA"/>
</dbReference>
<accession>E6VX27</accession>
<reference evidence="9 10" key="2">
    <citation type="journal article" date="2014" name="Genome Announc.">
        <title>Complete Genome Sequence of the Subsurface, Mesophilic Sulfate-Reducing Bacterium Desulfovibrio aespoeensis Aspo-2.</title>
        <authorList>
            <person name="Pedersen K."/>
            <person name="Bengtsson A."/>
            <person name="Edlund J."/>
            <person name="Rabe L."/>
            <person name="Hazen T."/>
            <person name="Chakraborty R."/>
            <person name="Goodwin L."/>
            <person name="Shapiro N."/>
        </authorList>
    </citation>
    <scope>NUCLEOTIDE SEQUENCE [LARGE SCALE GENOMIC DNA]</scope>
    <source>
        <strain evidence="10">ATCC 700646 / DSM 10631 / Aspo-2</strain>
    </source>
</reference>
<feature type="domain" description="Fido" evidence="8">
    <location>
        <begin position="52"/>
        <end position="188"/>
    </location>
</feature>
<dbReference type="OrthoDB" id="9813719at2"/>
<dbReference type="PROSITE" id="PS51459">
    <property type="entry name" value="FIDO"/>
    <property type="match status" value="1"/>
</dbReference>
<evidence type="ECO:0000256" key="4">
    <source>
        <dbReference type="ARBA" id="ARBA00022840"/>
    </source>
</evidence>
<dbReference type="EC" id="2.7.7.108" evidence="5"/>
<dbReference type="InterPro" id="IPR003812">
    <property type="entry name" value="Fido"/>
</dbReference>
<dbReference type="GO" id="GO:0005524">
    <property type="term" value="F:ATP binding"/>
    <property type="evidence" value="ECO:0007669"/>
    <property type="project" value="UniProtKB-KW"/>
</dbReference>
<evidence type="ECO:0000256" key="7">
    <source>
        <dbReference type="ARBA" id="ARBA00048696"/>
    </source>
</evidence>
<evidence type="ECO:0000256" key="6">
    <source>
        <dbReference type="ARBA" id="ARBA00047939"/>
    </source>
</evidence>
<dbReference type="RefSeq" id="WP_013513370.1">
    <property type="nucleotide sequence ID" value="NC_014844.1"/>
</dbReference>
<dbReference type="AlphaFoldDB" id="E6VX27"/>
<evidence type="ECO:0000256" key="3">
    <source>
        <dbReference type="ARBA" id="ARBA00022741"/>
    </source>
</evidence>
<dbReference type="PANTHER" id="PTHR39560">
    <property type="entry name" value="PROTEIN ADENYLYLTRANSFERASE FIC-RELATED"/>
    <property type="match status" value="1"/>
</dbReference>
<proteinExistence type="predicted"/>
<protein>
    <recommendedName>
        <fullName evidence="5">protein adenylyltransferase</fullName>
        <ecNumber evidence="5">2.7.7.108</ecNumber>
    </recommendedName>
</protein>
<keyword evidence="2" id="KW-0548">Nucleotidyltransferase</keyword>
<evidence type="ECO:0000256" key="1">
    <source>
        <dbReference type="ARBA" id="ARBA00022679"/>
    </source>
</evidence>
<dbReference type="GO" id="GO:0051302">
    <property type="term" value="P:regulation of cell division"/>
    <property type="evidence" value="ECO:0007669"/>
    <property type="project" value="TreeGrafter"/>
</dbReference>
<dbReference type="eggNOG" id="COG2184">
    <property type="taxonomic scope" value="Bacteria"/>
</dbReference>
<keyword evidence="10" id="KW-1185">Reference proteome</keyword>
<dbReference type="SUPFAM" id="SSF140931">
    <property type="entry name" value="Fic-like"/>
    <property type="match status" value="1"/>
</dbReference>
<dbReference type="InterPro" id="IPR036597">
    <property type="entry name" value="Fido-like_dom_sf"/>
</dbReference>